<feature type="transmembrane region" description="Helical" evidence="3">
    <location>
        <begin position="472"/>
        <end position="491"/>
    </location>
</feature>
<proteinExistence type="predicted"/>
<evidence type="ECO:0000256" key="1">
    <source>
        <dbReference type="SAM" id="Coils"/>
    </source>
</evidence>
<dbReference type="EMBL" id="VLTO01000078">
    <property type="protein sequence ID" value="KAA0167971.1"/>
    <property type="molecule type" value="Genomic_DNA"/>
</dbReference>
<feature type="transmembrane region" description="Helical" evidence="3">
    <location>
        <begin position="422"/>
        <end position="451"/>
    </location>
</feature>
<evidence type="ECO:0000313" key="5">
    <source>
        <dbReference type="Proteomes" id="UP000322899"/>
    </source>
</evidence>
<feature type="transmembrane region" description="Helical" evidence="3">
    <location>
        <begin position="129"/>
        <end position="162"/>
    </location>
</feature>
<reference evidence="4 5" key="1">
    <citation type="submission" date="2019-07" db="EMBL/GenBank/DDBJ databases">
        <title>Genomes of Cafeteria roenbergensis.</title>
        <authorList>
            <person name="Fischer M.G."/>
            <person name="Hackl T."/>
            <person name="Roman M."/>
        </authorList>
    </citation>
    <scope>NUCLEOTIDE SEQUENCE [LARGE SCALE GENOMIC DNA]</scope>
    <source>
        <strain evidence="4 5">E4-10P</strain>
    </source>
</reference>
<evidence type="ECO:0000256" key="2">
    <source>
        <dbReference type="SAM" id="MobiDB-lite"/>
    </source>
</evidence>
<gene>
    <name evidence="4" type="ORF">FNF27_07218</name>
</gene>
<keyword evidence="3" id="KW-1133">Transmembrane helix</keyword>
<protein>
    <submittedName>
        <fullName evidence="4">Uncharacterized protein</fullName>
    </submittedName>
</protein>
<comment type="caution">
    <text evidence="4">The sequence shown here is derived from an EMBL/GenBank/DDBJ whole genome shotgun (WGS) entry which is preliminary data.</text>
</comment>
<keyword evidence="3" id="KW-0472">Membrane</keyword>
<feature type="transmembrane region" description="Helical" evidence="3">
    <location>
        <begin position="873"/>
        <end position="892"/>
    </location>
</feature>
<sequence length="972" mass="100888">MALVQCPCAWADMNSDAMHSPCLSAVLLARVLANILFWLYFEPSGLVTCLATPPLDDDAGPVAGDMHLFIDSNGAPTAVAYLTLNIAALAGNSAWNGRVWTLVGATAAFLQAGLFASNDLAHCFADLEGLGILGAAVAGVFLLYDVVSVLLYVWVLLAWVFGCGDFPRTPCCRLEASRPQPMYDGGGCCRSDGCILDCGRGRVPLPAYSSVVGRTSGIVEDDDPVAVRLRKIVAGTQSPVEVELPSRAAPSTLRSRAAAAPPAAAATDEREVTVPATGAPLGCGAAHGRPAPASAPPSVSSSPLPAAARATLASRAEQRPLVDESGLPRQGGAPAPRRYGTPGPGPGFAPGPPGPTSAPRGEAEGRVADGGAACDDGGEMGQQEDDIDADADADADAEADPVVWHTPAVVGAWRLVQLPSRLWLGVFASLTVTLSLVGVMGYVAWLLTQLVEVWTEQMQQMQQQAADVDDDASMAQLELMFLLLALLVVLLTAVWQALVAAAAVMAVAATGSAVWHLVRFRAQADSLARSGHCDTSPLSKMRAAGISPTRGKAADRSASAAAGDAAGTCAAQVLSRVAVFLEPDALVPAALWRPLWRRMRPPPQNASPEDEAETAELEEAAAVEQAAVEAMEEAVEGGSAAASDGRPPAGPAACASTAHSGVVGSAGPAAGGIRAARVSAALALKRPQAGAAPSPQGGSKAGAAAAASALAKQAAEAARRTVALTRLALRRKHRWSARPLGFIHDLPLGKFPAERATGFVGAYTANVLVSAVLLGLAMFVFVFLVAFEFTRGWITSLIVVQLITLGVRTAQRILFRWFIVGRDGPSRLRCFACCDTTLSLTFSAVSGLFTGLSRVLMIALVNLVFSLRVDAPLIPSMFATLDAGFVSWAAMLRTRAEAEAYGTDKDETLARWCCIPRPLEVDVDEPWQACPFMSRLGCGTGGAVRSPAETATSFKESRTGSSGTGPRTRISV</sequence>
<dbReference type="AlphaFoldDB" id="A0A5A8DW71"/>
<feature type="compositionally biased region" description="Low complexity" evidence="2">
    <location>
        <begin position="331"/>
        <end position="341"/>
    </location>
</feature>
<feature type="compositionally biased region" description="Pro residues" evidence="2">
    <location>
        <begin position="343"/>
        <end position="356"/>
    </location>
</feature>
<feature type="region of interest" description="Disordered" evidence="2">
    <location>
        <begin position="243"/>
        <end position="384"/>
    </location>
</feature>
<feature type="transmembrane region" description="Helical" evidence="3">
    <location>
        <begin position="22"/>
        <end position="41"/>
    </location>
</feature>
<feature type="region of interest" description="Disordered" evidence="2">
    <location>
        <begin position="598"/>
        <end position="661"/>
    </location>
</feature>
<feature type="transmembrane region" description="Helical" evidence="3">
    <location>
        <begin position="760"/>
        <end position="787"/>
    </location>
</feature>
<feature type="transmembrane region" description="Helical" evidence="3">
    <location>
        <begin position="99"/>
        <end position="117"/>
    </location>
</feature>
<feature type="compositionally biased region" description="Low complexity" evidence="2">
    <location>
        <begin position="245"/>
        <end position="266"/>
    </location>
</feature>
<evidence type="ECO:0000256" key="3">
    <source>
        <dbReference type="SAM" id="Phobius"/>
    </source>
</evidence>
<name>A0A5A8DW71_CAFRO</name>
<organism evidence="4 5">
    <name type="scientific">Cafeteria roenbergensis</name>
    <name type="common">Marine flagellate</name>
    <dbReference type="NCBI Taxonomy" id="33653"/>
    <lineage>
        <taxon>Eukaryota</taxon>
        <taxon>Sar</taxon>
        <taxon>Stramenopiles</taxon>
        <taxon>Bigyra</taxon>
        <taxon>Opalozoa</taxon>
        <taxon>Bicosoecida</taxon>
        <taxon>Cafeteriaceae</taxon>
        <taxon>Cafeteria</taxon>
    </lineage>
</organism>
<feature type="region of interest" description="Disordered" evidence="2">
    <location>
        <begin position="949"/>
        <end position="972"/>
    </location>
</feature>
<keyword evidence="1" id="KW-0175">Coiled coil</keyword>
<feature type="coiled-coil region" evidence="1">
    <location>
        <begin position="451"/>
        <end position="478"/>
    </location>
</feature>
<feature type="transmembrane region" description="Helical" evidence="3">
    <location>
        <begin position="793"/>
        <end position="815"/>
    </location>
</feature>
<dbReference type="Proteomes" id="UP000322899">
    <property type="component" value="Unassembled WGS sequence"/>
</dbReference>
<accession>A0A5A8DW71</accession>
<keyword evidence="3" id="KW-0812">Transmembrane</keyword>
<feature type="compositionally biased region" description="Low complexity" evidence="2">
    <location>
        <begin position="286"/>
        <end position="315"/>
    </location>
</feature>
<feature type="compositionally biased region" description="Acidic residues" evidence="2">
    <location>
        <begin position="608"/>
        <end position="621"/>
    </location>
</feature>
<evidence type="ECO:0000313" key="4">
    <source>
        <dbReference type="EMBL" id="KAA0167971.1"/>
    </source>
</evidence>
<feature type="transmembrane region" description="Helical" evidence="3">
    <location>
        <begin position="836"/>
        <end position="861"/>
    </location>
</feature>